<name>A0A127QBD7_9BURK</name>
<evidence type="ECO:0000313" key="2">
    <source>
        <dbReference type="EMBL" id="AMP06932.1"/>
    </source>
</evidence>
<dbReference type="Pfam" id="PF01814">
    <property type="entry name" value="Hemerythrin"/>
    <property type="match status" value="1"/>
</dbReference>
<proteinExistence type="predicted"/>
<dbReference type="AlphaFoldDB" id="A0A127QBD7"/>
<evidence type="ECO:0000259" key="1">
    <source>
        <dbReference type="Pfam" id="PF01814"/>
    </source>
</evidence>
<sequence>MPNALIATAPDFSQPIAVLKHCHDRIRKQLETLQNLLGHVPQHGNDAQAQQAAHSVMRYFNQAAPHHHADEEVDLLPMLTMTASGEDAALLQKLMPEILAEHHQMDSLWQALSLQLAPIADGAPAMPASQLSAQDVQQFSAIYSAHMEKEETWIAPMAKRLFNAQQMQQLGSAMQQRRGITS</sequence>
<accession>A0A127QBD7</accession>
<gene>
    <name evidence="2" type="ORF">CPter91_4631</name>
</gene>
<dbReference type="STRING" id="279113.CPter91_4631"/>
<dbReference type="InterPro" id="IPR012312">
    <property type="entry name" value="Hemerythrin-like"/>
</dbReference>
<dbReference type="EMBL" id="CP013234">
    <property type="protein sequence ID" value="AMP06932.1"/>
    <property type="molecule type" value="Genomic_DNA"/>
</dbReference>
<dbReference type="RefSeq" id="WP_061943858.1">
    <property type="nucleotide sequence ID" value="NZ_CP013234.1"/>
</dbReference>
<dbReference type="Gene3D" id="1.20.120.520">
    <property type="entry name" value="nmb1532 protein domain like"/>
    <property type="match status" value="1"/>
</dbReference>
<protein>
    <submittedName>
        <fullName evidence="2">Hemerythrin HHE cation binding domain protein</fullName>
    </submittedName>
</protein>
<dbReference type="OrthoDB" id="8898809at2"/>
<dbReference type="KEGG" id="cpra:CPter91_4631"/>
<evidence type="ECO:0000313" key="3">
    <source>
        <dbReference type="Proteomes" id="UP000074561"/>
    </source>
</evidence>
<organism evidence="2 3">
    <name type="scientific">Collimonas pratensis</name>
    <dbReference type="NCBI Taxonomy" id="279113"/>
    <lineage>
        <taxon>Bacteria</taxon>
        <taxon>Pseudomonadati</taxon>
        <taxon>Pseudomonadota</taxon>
        <taxon>Betaproteobacteria</taxon>
        <taxon>Burkholderiales</taxon>
        <taxon>Oxalobacteraceae</taxon>
        <taxon>Collimonas</taxon>
    </lineage>
</organism>
<reference evidence="2 3" key="1">
    <citation type="submission" date="2015-11" db="EMBL/GenBank/DDBJ databases">
        <title>Exploring the genomic traits of fungus-feeding bacterial genus Collimonas.</title>
        <authorList>
            <person name="Song C."/>
            <person name="Schmidt R."/>
            <person name="de Jager V."/>
            <person name="Krzyzanowska D."/>
            <person name="Jongedijk E."/>
            <person name="Cankar K."/>
            <person name="Beekwilder J."/>
            <person name="van Veen A."/>
            <person name="de Boer W."/>
            <person name="van Veen J.A."/>
            <person name="Garbeva P."/>
        </authorList>
    </citation>
    <scope>NUCLEOTIDE SEQUENCE [LARGE SCALE GENOMIC DNA]</scope>
    <source>
        <strain evidence="2 3">Ter91</strain>
    </source>
</reference>
<dbReference type="PATRIC" id="fig|279113.9.peg.4587"/>
<dbReference type="Proteomes" id="UP000074561">
    <property type="component" value="Chromosome"/>
</dbReference>
<dbReference type="CDD" id="cd12108">
    <property type="entry name" value="Hr-like"/>
    <property type="match status" value="1"/>
</dbReference>
<feature type="domain" description="Hemerythrin-like" evidence="1">
    <location>
        <begin position="15"/>
        <end position="158"/>
    </location>
</feature>